<dbReference type="AlphaFoldDB" id="A0A4V3BE89"/>
<protein>
    <submittedName>
        <fullName evidence="19">DNA translocase FtsK</fullName>
    </submittedName>
</protein>
<keyword evidence="12" id="KW-0131">Cell cycle</keyword>
<dbReference type="Pfam" id="PF09397">
    <property type="entry name" value="FtsK_gamma"/>
    <property type="match status" value="1"/>
</dbReference>
<evidence type="ECO:0000256" key="11">
    <source>
        <dbReference type="ARBA" id="ARBA00023136"/>
    </source>
</evidence>
<evidence type="ECO:0000256" key="14">
    <source>
        <dbReference type="ARBA" id="ARBA00025923"/>
    </source>
</evidence>
<keyword evidence="10" id="KW-0238">DNA-binding</keyword>
<evidence type="ECO:0000313" key="20">
    <source>
        <dbReference type="Proteomes" id="UP000295328"/>
    </source>
</evidence>
<dbReference type="InterPro" id="IPR036390">
    <property type="entry name" value="WH_DNA-bd_sf"/>
</dbReference>
<dbReference type="Gene3D" id="1.10.10.10">
    <property type="entry name" value="Winged helix-like DNA-binding domain superfamily/Winged helix DNA-binding domain"/>
    <property type="match status" value="1"/>
</dbReference>
<evidence type="ECO:0000256" key="5">
    <source>
        <dbReference type="ARBA" id="ARBA00022692"/>
    </source>
</evidence>
<dbReference type="GO" id="GO:0003677">
    <property type="term" value="F:DNA binding"/>
    <property type="evidence" value="ECO:0007669"/>
    <property type="project" value="UniProtKB-KW"/>
</dbReference>
<dbReference type="SUPFAM" id="SSF46785">
    <property type="entry name" value="Winged helix' DNA-binding domain"/>
    <property type="match status" value="1"/>
</dbReference>
<sequence>MAIAKKKPKTKSKRKTRKKSEQQPYIYLIALVLLGLLVLGLFQFGLIGLGIDCLMIMFTGSARYFTYLFIFLTIIYFTVNQKMMPFNRRLLGWLTIQIALCLLLELGSRLAGSKHKPSFNSIFEHESDSHLHFHGGGGAGYYIESVLSTLISPIGSIVVTLILFGIAGILITGRSVRQEAKTVFMYLMKLASDLKEKWSTRERRQPKDVSELTDITPEPISAPEPDEYAVEPQDFSAKSERLTSDERDIESTEPELLEEAEPAAENENTFTDEDSNYQLPPISLLDSPKQSVKSDMKTVKQRGQLLENTLRNFGVDAKVSQIRIGPAVTQYEVHPALGVKVSRIVNLSNDIALALAAKDIRIEAPIPGKSAVGIEVPNSSTSMVTLREVLEEEPVTSNKLKVVLGRNISGEAITAELNKMPHLLVAGSTGSGKSVCINGIITSILMNAKPHEVKLMMIDPKMVELNVYNGIPHLLTPVVTNPQKASQALQKIVGEMERRYDLFSHTGTRNIEGYNQYLKRQNDELEEKNALLPYIVVIVDELADLMMVASKDVESAIMRIAQMARAAGIHLIIATQRPSVDVITGLIKANIPSRIAFAVSSQVDSRTILDTQGAEKLLGRGDMLFLPAGQSKPTRIQGAFLSDNEVEAVVDYVTQQQSANYIKEMEPEETVATDSPSDDQLYFDALDFVVREQKASASLLQRQFRIGYNRAARLVDDLEANQIIGPAQGSKPRQVLINPEEGGQ</sequence>
<dbReference type="Pfam" id="PF17854">
    <property type="entry name" value="FtsK_alpha"/>
    <property type="match status" value="1"/>
</dbReference>
<keyword evidence="3" id="KW-1003">Cell membrane</keyword>
<evidence type="ECO:0000313" key="19">
    <source>
        <dbReference type="EMBL" id="TDM03145.1"/>
    </source>
</evidence>
<dbReference type="GO" id="GO:0005524">
    <property type="term" value="F:ATP binding"/>
    <property type="evidence" value="ECO:0007669"/>
    <property type="project" value="UniProtKB-UniRule"/>
</dbReference>
<keyword evidence="6 15" id="KW-0547">Nucleotide-binding</keyword>
<keyword evidence="11 17" id="KW-0472">Membrane</keyword>
<feature type="transmembrane region" description="Helical" evidence="17">
    <location>
        <begin position="25"/>
        <end position="49"/>
    </location>
</feature>
<keyword evidence="8 15" id="KW-0067">ATP-binding</keyword>
<evidence type="ECO:0000256" key="9">
    <source>
        <dbReference type="ARBA" id="ARBA00022989"/>
    </source>
</evidence>
<evidence type="ECO:0000256" key="3">
    <source>
        <dbReference type="ARBA" id="ARBA00022475"/>
    </source>
</evidence>
<dbReference type="GO" id="GO:0051301">
    <property type="term" value="P:cell division"/>
    <property type="evidence" value="ECO:0007669"/>
    <property type="project" value="UniProtKB-KW"/>
</dbReference>
<feature type="domain" description="FtsK" evidence="18">
    <location>
        <begin position="410"/>
        <end position="606"/>
    </location>
</feature>
<gene>
    <name evidence="19" type="ORF">ERX37_03405</name>
</gene>
<dbReference type="SMART" id="SM00382">
    <property type="entry name" value="AAA"/>
    <property type="match status" value="1"/>
</dbReference>
<dbReference type="Pfam" id="PF13491">
    <property type="entry name" value="FtsK_4TM"/>
    <property type="match status" value="1"/>
</dbReference>
<evidence type="ECO:0000256" key="13">
    <source>
        <dbReference type="ARBA" id="ARBA00024986"/>
    </source>
</evidence>
<dbReference type="Gene3D" id="3.30.980.40">
    <property type="match status" value="1"/>
</dbReference>
<dbReference type="PANTHER" id="PTHR22683">
    <property type="entry name" value="SPORULATION PROTEIN RELATED"/>
    <property type="match status" value="1"/>
</dbReference>
<evidence type="ECO:0000256" key="17">
    <source>
        <dbReference type="SAM" id="Phobius"/>
    </source>
</evidence>
<dbReference type="Gene3D" id="3.40.50.300">
    <property type="entry name" value="P-loop containing nucleotide triphosphate hydrolases"/>
    <property type="match status" value="1"/>
</dbReference>
<evidence type="ECO:0000256" key="8">
    <source>
        <dbReference type="ARBA" id="ARBA00022840"/>
    </source>
</evidence>
<feature type="transmembrane region" description="Helical" evidence="17">
    <location>
        <begin position="61"/>
        <end position="79"/>
    </location>
</feature>
<feature type="region of interest" description="Disordered" evidence="16">
    <location>
        <begin position="199"/>
        <end position="292"/>
    </location>
</feature>
<organism evidence="19 20">
    <name type="scientific">Macrococcus hajekii</name>
    <dbReference type="NCBI Taxonomy" id="198482"/>
    <lineage>
        <taxon>Bacteria</taxon>
        <taxon>Bacillati</taxon>
        <taxon>Bacillota</taxon>
        <taxon>Bacilli</taxon>
        <taxon>Bacillales</taxon>
        <taxon>Staphylococcaceae</taxon>
        <taxon>Macrococcus</taxon>
    </lineage>
</organism>
<keyword evidence="20" id="KW-1185">Reference proteome</keyword>
<evidence type="ECO:0000256" key="6">
    <source>
        <dbReference type="ARBA" id="ARBA00022741"/>
    </source>
</evidence>
<feature type="compositionally biased region" description="Basic and acidic residues" evidence="16">
    <location>
        <begin position="237"/>
        <end position="250"/>
    </location>
</feature>
<dbReference type="InterPro" id="IPR050206">
    <property type="entry name" value="FtsK/SpoIIIE/SftA"/>
</dbReference>
<comment type="caution">
    <text evidence="19">The sequence shown here is derived from an EMBL/GenBank/DDBJ whole genome shotgun (WGS) entry which is preliminary data.</text>
</comment>
<comment type="function">
    <text evidence="13">Essential cell division protein that coordinates cell division and chromosome segregation. The N-terminus is involved in assembly of the cell-division machinery. The C-terminus functions as a DNA motor that moves dsDNA in an ATP-dependent manner towards the dif recombination site, which is located within the replication terminus region. Required for activation of the Xer recombinase, allowing activation of chromosome unlinking by recombination.</text>
</comment>
<keyword evidence="4" id="KW-0132">Cell division</keyword>
<dbReference type="InterPro" id="IPR002543">
    <property type="entry name" value="FtsK_dom"/>
</dbReference>
<proteinExistence type="inferred from homology"/>
<evidence type="ECO:0000259" key="18">
    <source>
        <dbReference type="PROSITE" id="PS50901"/>
    </source>
</evidence>
<feature type="compositionally biased region" description="Acidic residues" evidence="16">
    <location>
        <begin position="251"/>
        <end position="275"/>
    </location>
</feature>
<feature type="compositionally biased region" description="Basic and acidic residues" evidence="16">
    <location>
        <begin position="199"/>
        <end position="210"/>
    </location>
</feature>
<evidence type="ECO:0000256" key="1">
    <source>
        <dbReference type="ARBA" id="ARBA00004651"/>
    </source>
</evidence>
<dbReference type="SUPFAM" id="SSF52540">
    <property type="entry name" value="P-loop containing nucleoside triphosphate hydrolases"/>
    <property type="match status" value="1"/>
</dbReference>
<dbReference type="OrthoDB" id="9807790at2"/>
<comment type="similarity">
    <text evidence="2">Belongs to the FtsK/SpoIIIE/SftA family.</text>
</comment>
<evidence type="ECO:0000256" key="7">
    <source>
        <dbReference type="ARBA" id="ARBA00022829"/>
    </source>
</evidence>
<feature type="binding site" evidence="15">
    <location>
        <begin position="427"/>
        <end position="434"/>
    </location>
    <ligand>
        <name>ATP</name>
        <dbReference type="ChEBI" id="CHEBI:30616"/>
    </ligand>
</feature>
<dbReference type="InterPro" id="IPR027417">
    <property type="entry name" value="P-loop_NTPase"/>
</dbReference>
<dbReference type="PANTHER" id="PTHR22683:SF41">
    <property type="entry name" value="DNA TRANSLOCASE FTSK"/>
    <property type="match status" value="1"/>
</dbReference>
<dbReference type="GO" id="GO:0005886">
    <property type="term" value="C:plasma membrane"/>
    <property type="evidence" value="ECO:0007669"/>
    <property type="project" value="UniProtKB-SubCell"/>
</dbReference>
<comment type="subunit">
    <text evidence="14">Homohexamer. Forms a ring that surrounds DNA.</text>
</comment>
<keyword evidence="7" id="KW-0159">Chromosome partition</keyword>
<evidence type="ECO:0000256" key="4">
    <source>
        <dbReference type="ARBA" id="ARBA00022618"/>
    </source>
</evidence>
<reference evidence="19 20" key="1">
    <citation type="submission" date="2019-01" db="EMBL/GenBank/DDBJ databases">
        <title>Draft genome sequences of the type strains of six Macrococcus species.</title>
        <authorList>
            <person name="Mazhar S."/>
            <person name="Altermann E."/>
            <person name="Hill C."/>
            <person name="Mcauliffe O."/>
        </authorList>
    </citation>
    <scope>NUCLEOTIDE SEQUENCE [LARGE SCALE GENOMIC DNA]</scope>
    <source>
        <strain evidence="19 20">CCM4809</strain>
    </source>
</reference>
<evidence type="ECO:0000256" key="15">
    <source>
        <dbReference type="PROSITE-ProRule" id="PRU00289"/>
    </source>
</evidence>
<comment type="subcellular location">
    <subcellularLocation>
        <location evidence="1">Cell membrane</location>
        <topology evidence="1">Multi-pass membrane protein</topology>
    </subcellularLocation>
</comment>
<name>A0A4V3BE89_9STAP</name>
<evidence type="ECO:0000256" key="2">
    <source>
        <dbReference type="ARBA" id="ARBA00006474"/>
    </source>
</evidence>
<dbReference type="InterPro" id="IPR018541">
    <property type="entry name" value="Ftsk_gamma"/>
</dbReference>
<dbReference type="SMART" id="SM00843">
    <property type="entry name" value="Ftsk_gamma"/>
    <property type="match status" value="1"/>
</dbReference>
<keyword evidence="5 17" id="KW-0812">Transmembrane</keyword>
<dbReference type="PROSITE" id="PS50901">
    <property type="entry name" value="FTSK"/>
    <property type="match status" value="1"/>
</dbReference>
<evidence type="ECO:0000256" key="12">
    <source>
        <dbReference type="ARBA" id="ARBA00023306"/>
    </source>
</evidence>
<accession>A0A4V3BE89</accession>
<dbReference type="EMBL" id="SCWE01000001">
    <property type="protein sequence ID" value="TDM03145.1"/>
    <property type="molecule type" value="Genomic_DNA"/>
</dbReference>
<dbReference type="Proteomes" id="UP000295328">
    <property type="component" value="Unassembled WGS sequence"/>
</dbReference>
<evidence type="ECO:0000256" key="10">
    <source>
        <dbReference type="ARBA" id="ARBA00023125"/>
    </source>
</evidence>
<evidence type="ECO:0000256" key="16">
    <source>
        <dbReference type="SAM" id="MobiDB-lite"/>
    </source>
</evidence>
<dbReference type="InterPro" id="IPR041027">
    <property type="entry name" value="FtsK_alpha"/>
</dbReference>
<dbReference type="Pfam" id="PF01580">
    <property type="entry name" value="FtsK_SpoIIIE"/>
    <property type="match status" value="1"/>
</dbReference>
<dbReference type="RefSeq" id="WP_133429233.1">
    <property type="nucleotide sequence ID" value="NZ_BMCC01000001.1"/>
</dbReference>
<feature type="transmembrane region" description="Helical" evidence="17">
    <location>
        <begin position="150"/>
        <end position="171"/>
    </location>
</feature>
<dbReference type="InterPro" id="IPR036388">
    <property type="entry name" value="WH-like_DNA-bd_sf"/>
</dbReference>
<dbReference type="InterPro" id="IPR003593">
    <property type="entry name" value="AAA+_ATPase"/>
</dbReference>
<keyword evidence="9 17" id="KW-1133">Transmembrane helix</keyword>
<dbReference type="InterPro" id="IPR025199">
    <property type="entry name" value="FtsK_4TM"/>
</dbReference>
<dbReference type="GO" id="GO:0007059">
    <property type="term" value="P:chromosome segregation"/>
    <property type="evidence" value="ECO:0007669"/>
    <property type="project" value="UniProtKB-KW"/>
</dbReference>